<keyword evidence="6" id="KW-1185">Reference proteome</keyword>
<sequence length="611" mass="68542">MTDQHLHQASSAAQSAAAERLFNTFLRETGQAPTVLLPVDPRCKALPAVTLETLQADGHLFCLELPATKTRLYGSLRYSSLFGHHRYGQHFWIETAERSLQPADALQVANAILLEVGQRDPDPLSRKHRTEALSEQVQNSIEKTTLFVQHHLKHGAKLWELTGGERTKRSESGLVFGHPFHPTPKSSEGFSAEDLPLYAPELNASFVLSYFAAAPEIVQEAWVEGTDIDPFPADLLEEAKHRLSSDRQHYKLLPCHPWQAKHLLGWPEVQELIQCGQLVYLGPLGVAVHPTSSVRTVWSPGLGVYIKLPINVRITNFIRVNPLDQLQRTLDAATYTERLRPMPYGGFTVLAEAGYRTLVPPGLSEAAKHRLIESFAVIFRQNPVRIGQEEEQTPVVVASLLETPPGEDVTALYRFIEQAAQTSLERLDAAFVKAWLHRYIGISLLPLLDLFFRHGYSAEAHVQNSMIAFDRGWPSHFYVRDLEGVSVSRDLGGSVLRADSAALFDDEQAWHRFKYYIFVNHIGHLLHTLAHDTDVSERELWQVVAEAITAHKGFTSERATRCLEDLFHTAFLPAKANLISRFQGRAETPLYVDLPNPLYRSVHQAKEGATA</sequence>
<evidence type="ECO:0000256" key="1">
    <source>
        <dbReference type="ARBA" id="ARBA00004924"/>
    </source>
</evidence>
<evidence type="ECO:0000313" key="6">
    <source>
        <dbReference type="Proteomes" id="UP000214688"/>
    </source>
</evidence>
<dbReference type="OrthoDB" id="2989563at2"/>
<organism evidence="5 6">
    <name type="scientific">Tumebacillus algifaecis</name>
    <dbReference type="NCBI Taxonomy" id="1214604"/>
    <lineage>
        <taxon>Bacteria</taxon>
        <taxon>Bacillati</taxon>
        <taxon>Bacillota</taxon>
        <taxon>Bacilli</taxon>
        <taxon>Bacillales</taxon>
        <taxon>Alicyclobacillaceae</taxon>
        <taxon>Tumebacillus</taxon>
    </lineage>
</organism>
<dbReference type="InterPro" id="IPR022770">
    <property type="entry name" value="IucA/IucC-like_C"/>
</dbReference>
<proteinExistence type="inferred from homology"/>
<dbReference type="EMBL" id="CP022657">
    <property type="protein sequence ID" value="ASS76452.1"/>
    <property type="molecule type" value="Genomic_DNA"/>
</dbReference>
<dbReference type="InterPro" id="IPR037455">
    <property type="entry name" value="LucA/IucC-like"/>
</dbReference>
<dbReference type="KEGG" id="tab:CIG75_16795"/>
<feature type="domain" description="Aerobactin siderophore biosynthesis IucA/IucC-like C-terminal" evidence="4">
    <location>
        <begin position="434"/>
        <end position="588"/>
    </location>
</feature>
<reference evidence="5 6" key="1">
    <citation type="journal article" date="2015" name="Int. J. Syst. Evol. Microbiol.">
        <title>Tumebacillus algifaecis sp. nov., isolated from decomposing algal scum.</title>
        <authorList>
            <person name="Wu Y.F."/>
            <person name="Zhang B."/>
            <person name="Xing P."/>
            <person name="Wu Q.L."/>
            <person name="Liu S.J."/>
        </authorList>
    </citation>
    <scope>NUCLEOTIDE SEQUENCE [LARGE SCALE GENOMIC DNA]</scope>
    <source>
        <strain evidence="5 6">THMBR28</strain>
    </source>
</reference>
<dbReference type="Pfam" id="PF04183">
    <property type="entry name" value="IucA_IucC"/>
    <property type="match status" value="1"/>
</dbReference>
<dbReference type="PANTHER" id="PTHR34384:SF5">
    <property type="entry name" value="L-2,3-DIAMINOPROPANOATE--CITRATE LIGASE"/>
    <property type="match status" value="1"/>
</dbReference>
<accession>A0A223D4E6</accession>
<name>A0A223D4E6_9BACL</name>
<evidence type="ECO:0000256" key="2">
    <source>
        <dbReference type="ARBA" id="ARBA00007832"/>
    </source>
</evidence>
<dbReference type="PANTHER" id="PTHR34384">
    <property type="entry name" value="L-2,3-DIAMINOPROPANOATE--CITRATE LIGASE"/>
    <property type="match status" value="1"/>
</dbReference>
<dbReference type="GO" id="GO:0016881">
    <property type="term" value="F:acid-amino acid ligase activity"/>
    <property type="evidence" value="ECO:0007669"/>
    <property type="project" value="UniProtKB-ARBA"/>
</dbReference>
<evidence type="ECO:0000259" key="3">
    <source>
        <dbReference type="Pfam" id="PF04183"/>
    </source>
</evidence>
<comment type="similarity">
    <text evidence="2">Belongs to the IucA/IucC family.</text>
</comment>
<feature type="domain" description="Aerobactin siderophore biosynthesis IucA/IucC N-terminal" evidence="3">
    <location>
        <begin position="169"/>
        <end position="401"/>
    </location>
</feature>
<evidence type="ECO:0000313" key="5">
    <source>
        <dbReference type="EMBL" id="ASS76452.1"/>
    </source>
</evidence>
<protein>
    <recommendedName>
        <fullName evidence="7">Siderophore synthetase component</fullName>
    </recommendedName>
</protein>
<dbReference type="Proteomes" id="UP000214688">
    <property type="component" value="Chromosome"/>
</dbReference>
<evidence type="ECO:0000259" key="4">
    <source>
        <dbReference type="Pfam" id="PF06276"/>
    </source>
</evidence>
<dbReference type="Gene3D" id="1.10.510.40">
    <property type="match status" value="1"/>
</dbReference>
<gene>
    <name evidence="5" type="ORF">CIG75_16795</name>
</gene>
<evidence type="ECO:0008006" key="7">
    <source>
        <dbReference type="Google" id="ProtNLM"/>
    </source>
</evidence>
<dbReference type="Gene3D" id="6.10.250.3370">
    <property type="match status" value="1"/>
</dbReference>
<dbReference type="RefSeq" id="WP_094237685.1">
    <property type="nucleotide sequence ID" value="NZ_CP022657.1"/>
</dbReference>
<dbReference type="InterPro" id="IPR007310">
    <property type="entry name" value="Aerobactin_biosyn_IucA/IucC_N"/>
</dbReference>
<dbReference type="Pfam" id="PF06276">
    <property type="entry name" value="FhuF"/>
    <property type="match status" value="1"/>
</dbReference>
<comment type="pathway">
    <text evidence="1">Siderophore biosynthesis.</text>
</comment>
<dbReference type="AlphaFoldDB" id="A0A223D4E6"/>
<dbReference type="GO" id="GO:0019290">
    <property type="term" value="P:siderophore biosynthetic process"/>
    <property type="evidence" value="ECO:0007669"/>
    <property type="project" value="InterPro"/>
</dbReference>